<sequence length="615" mass="69509">MRRRDPNLCRLGLLLGRQDEEHSMALLGDDGRGYELARKLESQGVWRSWLGDDSLYATFIPFLSTPSSWESFMRTDETKSRAQIQLQLRVRALLFDKACVSLFPWSNRSSSSSNSKLNPNYLQLHGDDVYFTLENPTQNVAPSSKVQLKASLGVGSRYGACEDDSMSHRSPESWYTQFFEKYRATKPYRLPSGDRESEKRTPEQMCNYLRTVEKHKRSRAVFMEEQNMGSSSPMFESGSSRLSSDLDDETLFFPETMFSANSVPDSALPPSNQMENVQNGKSNGVLDTLPPIMTKSPIMLERLGIRPEYLNMEQQGNHDCGKSGSSGMKNNLSPDQAAEMSRKVVSRLLMDVGFDSASGGPLDIFAQLFGCHISKLGRILKVLADSYRKECSAIELLKMFLQTIGHGNLGDFAELVKDSTKNHVQQSQLQVQAIQSQMQLQNQTGVQQPHQFPRQMHNQMVHSLQQQMVHPMQQQQWDRMRSRQPSTPRPVMNMSGNMNVDNESQRSMVEVKLENPPEFPMDNNAAAFATMNYRNPQMQFRQQQFAAISAFQAQTGNQFRPMASVQIPQLQPQAHSPNMGMVRAPPVKVEAFQELMGGDSSMKHDSEESKLTSPK</sequence>
<dbReference type="EMBL" id="CM042064">
    <property type="protein sequence ID" value="KAI3665105.1"/>
    <property type="molecule type" value="Genomic_DNA"/>
</dbReference>
<dbReference type="Proteomes" id="UP001055879">
    <property type="component" value="Linkage Group LG18"/>
</dbReference>
<accession>A0ACB8XDQ7</accession>
<proteinExistence type="predicted"/>
<comment type="caution">
    <text evidence="1">The sequence shown here is derived from an EMBL/GenBank/DDBJ whole genome shotgun (WGS) entry which is preliminary data.</text>
</comment>
<gene>
    <name evidence="1" type="ORF">L6452_43723</name>
</gene>
<protein>
    <submittedName>
        <fullName evidence="1">Uncharacterized protein</fullName>
    </submittedName>
</protein>
<evidence type="ECO:0000313" key="1">
    <source>
        <dbReference type="EMBL" id="KAI3665105.1"/>
    </source>
</evidence>
<name>A0ACB8XDQ7_ARCLA</name>
<reference evidence="1 2" key="2">
    <citation type="journal article" date="2022" name="Mol. Ecol. Resour.">
        <title>The genomes of chicory, endive, great burdock and yacon provide insights into Asteraceae paleo-polyploidization history and plant inulin production.</title>
        <authorList>
            <person name="Fan W."/>
            <person name="Wang S."/>
            <person name="Wang H."/>
            <person name="Wang A."/>
            <person name="Jiang F."/>
            <person name="Liu H."/>
            <person name="Zhao H."/>
            <person name="Xu D."/>
            <person name="Zhang Y."/>
        </authorList>
    </citation>
    <scope>NUCLEOTIDE SEQUENCE [LARGE SCALE GENOMIC DNA]</scope>
    <source>
        <strain evidence="2">cv. Niubang</strain>
    </source>
</reference>
<keyword evidence="2" id="KW-1185">Reference proteome</keyword>
<reference evidence="2" key="1">
    <citation type="journal article" date="2022" name="Mol. Ecol. Resour.">
        <title>The genomes of chicory, endive, great burdock and yacon provide insights into Asteraceae palaeo-polyploidization history and plant inulin production.</title>
        <authorList>
            <person name="Fan W."/>
            <person name="Wang S."/>
            <person name="Wang H."/>
            <person name="Wang A."/>
            <person name="Jiang F."/>
            <person name="Liu H."/>
            <person name="Zhao H."/>
            <person name="Xu D."/>
            <person name="Zhang Y."/>
        </authorList>
    </citation>
    <scope>NUCLEOTIDE SEQUENCE [LARGE SCALE GENOMIC DNA]</scope>
    <source>
        <strain evidence="2">cv. Niubang</strain>
    </source>
</reference>
<evidence type="ECO:0000313" key="2">
    <source>
        <dbReference type="Proteomes" id="UP001055879"/>
    </source>
</evidence>
<organism evidence="1 2">
    <name type="scientific">Arctium lappa</name>
    <name type="common">Greater burdock</name>
    <name type="synonym">Lappa major</name>
    <dbReference type="NCBI Taxonomy" id="4217"/>
    <lineage>
        <taxon>Eukaryota</taxon>
        <taxon>Viridiplantae</taxon>
        <taxon>Streptophyta</taxon>
        <taxon>Embryophyta</taxon>
        <taxon>Tracheophyta</taxon>
        <taxon>Spermatophyta</taxon>
        <taxon>Magnoliopsida</taxon>
        <taxon>eudicotyledons</taxon>
        <taxon>Gunneridae</taxon>
        <taxon>Pentapetalae</taxon>
        <taxon>asterids</taxon>
        <taxon>campanulids</taxon>
        <taxon>Asterales</taxon>
        <taxon>Asteraceae</taxon>
        <taxon>Carduoideae</taxon>
        <taxon>Cardueae</taxon>
        <taxon>Arctiinae</taxon>
        <taxon>Arctium</taxon>
    </lineage>
</organism>